<feature type="compositionally biased region" description="Polar residues" evidence="1">
    <location>
        <begin position="164"/>
        <end position="178"/>
    </location>
</feature>
<feature type="compositionally biased region" description="Low complexity" evidence="1">
    <location>
        <begin position="447"/>
        <end position="465"/>
    </location>
</feature>
<dbReference type="OrthoDB" id="296767at2759"/>
<feature type="compositionally biased region" description="Basic and acidic residues" evidence="1">
    <location>
        <begin position="401"/>
        <end position="415"/>
    </location>
</feature>
<feature type="compositionally biased region" description="Low complexity" evidence="1">
    <location>
        <begin position="934"/>
        <end position="956"/>
    </location>
</feature>
<feature type="region of interest" description="Disordered" evidence="1">
    <location>
        <begin position="1027"/>
        <end position="1062"/>
    </location>
</feature>
<protein>
    <submittedName>
        <fullName evidence="2">Proteophosphoglycan ppg4</fullName>
    </submittedName>
</protein>
<sequence>MSSSTSFSTSPPSSPSLAFSNRDPGVKTSTDAASTGMTPSRSWTRLQPQQTFVNGRGEQRAPAAPKQFVPLAPSNGTPPALGVQLQGQQAYVRREPSPGPSRDMGGGGDDKTVYLSSQFGVRQRVAVKTSSRPPAPRASLGGSRRTSTTFSATSADGSSPAPRIQTSDLSPASVNGRNASSSLSPASTPPQASGRTTPTPTSLRPPGSYISTSSGATTPTTARTPSPAPSAGSRSVLDRPRPRTPEAFGDDTISSTFASRHAGNVVYAPRPSRPANSASTSILDRPRPTTPDSTATLSASATGAFDPPPPTKSSVLDRPRPKTPETGGLFRFGEGEQAQSAGRPRTPDATSVFRFGVAGDGATSSTRVLDRPRPKTPDSTSVFAFQPPTAASSVGPSPQLEKPKYSILDRPRPRTPDSQAWLDGVALRPGGLAPSGHVSASGQHRPTGSNTTTNSTFSSSKGGSFDSLGPFSATSGLSSSGPVSAATSVRPSFESALQMDSPSRDRFSTDGAPLLKLDFDFGSAFGSTETMFGLSDFLQSGNPSERDSVSTPAPAASTEDVRSTPSTGSFATLAPAPDRSARKESSTAAYELNDSPGQPSEPSAGGEAEPATEERAKRPRLAGEGDTAVRSVERDVREQPSSASLQSSAQSGAFSDGSFSTGAPSLASDTSPKPQRRRRRSLASLLSIGSVTQMGERMRGKEEKDDAMDAQPKRSFTPEPGFSRSLAAPELSTPLGPAPPIPSLAVDKSLPPTPFAPSPAARPSPPATGTRLHSQSEETSKRSFGSAVESANKGLNRQISRLWNRPSASPEPQGPRTPGFQVISGSTTRKVSRGKKTSLSSLETSETHESSSRNTSFDHPSYPSAASNAVPAGLPAASASSSSKPFGRRLVERFTKSSSAAKAGPGEGQSWSAPVRDHSEETAPPRRPGRRRSTLSSLLGVGGSSSADGHADSASAPKKLLGMSLPAGRKSEDLLTSGRLRSTGEREMRRAWDEPPSLSGPSLSGRRSFDALRDARPVSLATAKLSKLAVPSAATEPPVSQSLPTTQHVPTAQPADPTPSQPAVLKAAPIQLPASAETTVPAAAPAATAIAQPETRHPDAVSQPVANDPVTPLSAATPRPQQVHPSAPSQRKRSPPVDPPVWRRPAPTTSRRPSHPVTHLSKAWLELEDALRVYAVLMQERKPDRGAIIGNVVLPFLQRDEDHPVLDLSDRLAKRQRDILFEWLKTLTTELHEMQPAHRGLSLEAVAGIAESHHFSASALRNDTKAQVRYRSTRETVYANTLAFSGRVFALAFFRVEGVALKLLRALPTVKRQTLRRVLEEAGVQENALPPADVDRFPPHLSDLCLRDFPTYVKLHIGQRQQLGDEDRILVRDGDVEVEMSGNWLIRWTASDSDLPFAFYRAYHHQLAAHLVSPELRSLVRKQPSLPPSVVISAPGFLFLAASLLDKSDALVHRNLRSVTSIGPNSGNFAVNDSANLSFGQKPKVLELAHRRVVQTMVDIYGGATPASTTDEPRDPDAHVRRYLFAQMLPVWIRACVKRTSLWDTRSVYLVLDLAEGLIYQLAYPSPESDEDDALAAKPDATVLDAFDLPFLFSVVRKIFLEADGTVTLMRTISFLYSHFPLFTMRSGDRTELCERLILDEAVFQRLFLHWNSGVRGYFIRLLVWRVSRLGVVAQEQNPNRPPDDGIVAIFNLLNVRLEALRKRHDQLEPFDSLSEDDFLFRPKRSTICSTRGVKEAPWTVDELAEPVEEEEPESEEVMQPAPPVSAVAEADASEQGGKRQDQKAVSKVVSWLKGGMAKKQSKGRSSLDSKIDPFALDRDDASSSSRRKRMGSSGSDVLSVSSQDVPTTVLPTTVETGAIPDGRASPAPRMPTTPVNRAFLSPPSSPSRPGMPSRRTSSRSEKRRSHGSAFFAFEFENGVVTRTDVDPALASSAASTKTSDTALPTSPIRPRHAGEHHPALSPRVSLRFSKRISILPPAALDLLREVSGVEDVPPIPARFRETVEAGYDKRLHPYAIRGLRDYEDALDEWTDWVASLQEDEELNGRLNKGFADVVPRLGVNWPLQQGED</sequence>
<feature type="compositionally biased region" description="Acidic residues" evidence="1">
    <location>
        <begin position="1745"/>
        <end position="1757"/>
    </location>
</feature>
<feature type="compositionally biased region" description="Low complexity" evidence="1">
    <location>
        <begin position="137"/>
        <end position="159"/>
    </location>
</feature>
<feature type="compositionally biased region" description="Polar residues" evidence="1">
    <location>
        <begin position="377"/>
        <end position="396"/>
    </location>
</feature>
<feature type="compositionally biased region" description="Basic and acidic residues" evidence="1">
    <location>
        <begin position="915"/>
        <end position="924"/>
    </location>
</feature>
<feature type="compositionally biased region" description="Low complexity" evidence="1">
    <location>
        <begin position="290"/>
        <end position="302"/>
    </location>
</feature>
<feature type="compositionally biased region" description="Basic and acidic residues" evidence="1">
    <location>
        <begin position="982"/>
        <end position="993"/>
    </location>
</feature>
<comment type="caution">
    <text evidence="2">The sequence shown here is derived from an EMBL/GenBank/DDBJ whole genome shotgun (WGS) entry which is preliminary data.</text>
</comment>
<evidence type="ECO:0000256" key="1">
    <source>
        <dbReference type="SAM" id="MobiDB-lite"/>
    </source>
</evidence>
<evidence type="ECO:0000313" key="3">
    <source>
        <dbReference type="Proteomes" id="UP000239560"/>
    </source>
</evidence>
<feature type="compositionally biased region" description="Polar residues" evidence="1">
    <location>
        <begin position="27"/>
        <end position="53"/>
    </location>
</feature>
<feature type="region of interest" description="Disordered" evidence="1">
    <location>
        <begin position="1745"/>
        <end position="1906"/>
    </location>
</feature>
<dbReference type="EMBL" id="LCTV02000002">
    <property type="protein sequence ID" value="PRQ76593.1"/>
    <property type="molecule type" value="Genomic_DNA"/>
</dbReference>
<feature type="compositionally biased region" description="Pro residues" evidence="1">
    <location>
        <begin position="751"/>
        <end position="766"/>
    </location>
</feature>
<feature type="compositionally biased region" description="Low complexity" evidence="1">
    <location>
        <begin position="639"/>
        <end position="655"/>
    </location>
</feature>
<feature type="compositionally biased region" description="Polar residues" evidence="1">
    <location>
        <begin position="657"/>
        <end position="673"/>
    </location>
</feature>
<feature type="compositionally biased region" description="Polar residues" evidence="1">
    <location>
        <begin position="1038"/>
        <end position="1050"/>
    </location>
</feature>
<evidence type="ECO:0000313" key="2">
    <source>
        <dbReference type="EMBL" id="PRQ76593.1"/>
    </source>
</evidence>
<dbReference type="PANTHER" id="PTHR37988">
    <property type="entry name" value="UPF0592 MEMBRANE PROTEIN C7D4.03C"/>
    <property type="match status" value="1"/>
</dbReference>
<feature type="region of interest" description="Disordered" evidence="1">
    <location>
        <begin position="1"/>
        <end position="511"/>
    </location>
</feature>
<feature type="compositionally biased region" description="Low complexity" evidence="1">
    <location>
        <begin position="1932"/>
        <end position="1943"/>
    </location>
</feature>
<dbReference type="PANTHER" id="PTHR37988:SF1">
    <property type="entry name" value="UPF0592 MEMBRANE PROTEIN C7D4.03C"/>
    <property type="match status" value="1"/>
</dbReference>
<proteinExistence type="predicted"/>
<dbReference type="InterPro" id="IPR013887">
    <property type="entry name" value="UPF0592"/>
</dbReference>
<feature type="compositionally biased region" description="Low complexity" evidence="1">
    <location>
        <begin position="1"/>
        <end position="11"/>
    </location>
</feature>
<feature type="compositionally biased region" description="Low complexity" evidence="1">
    <location>
        <begin position="995"/>
        <end position="1006"/>
    </location>
</feature>
<gene>
    <name evidence="2" type="ORF">AAT19DRAFT_12011</name>
</gene>
<feature type="compositionally biased region" description="Polar residues" evidence="1">
    <location>
        <begin position="472"/>
        <end position="490"/>
    </location>
</feature>
<feature type="compositionally biased region" description="Low complexity" evidence="1">
    <location>
        <begin position="1083"/>
        <end position="1093"/>
    </location>
</feature>
<feature type="region of interest" description="Disordered" evidence="1">
    <location>
        <begin position="1932"/>
        <end position="1962"/>
    </location>
</feature>
<accession>A0A2T0AF23</accession>
<feature type="region of interest" description="Disordered" evidence="1">
    <location>
        <begin position="534"/>
        <end position="1010"/>
    </location>
</feature>
<feature type="compositionally biased region" description="Polar residues" evidence="1">
    <location>
        <begin position="1119"/>
        <end position="1129"/>
    </location>
</feature>
<name>A0A2T0AF23_RHOTO</name>
<feature type="region of interest" description="Disordered" evidence="1">
    <location>
        <begin position="1083"/>
        <end position="1158"/>
    </location>
</feature>
<organism evidence="2 3">
    <name type="scientific">Rhodotorula toruloides</name>
    <name type="common">Yeast</name>
    <name type="synonym">Rhodosporidium toruloides</name>
    <dbReference type="NCBI Taxonomy" id="5286"/>
    <lineage>
        <taxon>Eukaryota</taxon>
        <taxon>Fungi</taxon>
        <taxon>Dikarya</taxon>
        <taxon>Basidiomycota</taxon>
        <taxon>Pucciniomycotina</taxon>
        <taxon>Microbotryomycetes</taxon>
        <taxon>Sporidiobolales</taxon>
        <taxon>Sporidiobolaceae</taxon>
        <taxon>Rhodotorula</taxon>
    </lineage>
</organism>
<reference evidence="2 3" key="1">
    <citation type="journal article" date="2018" name="Elife">
        <title>Functional genomics of lipid metabolism in the oleaginous yeast Rhodosporidium toruloides.</title>
        <authorList>
            <person name="Coradetti S.T."/>
            <person name="Pinel D."/>
            <person name="Geiselman G."/>
            <person name="Ito M."/>
            <person name="Mondo S."/>
            <person name="Reilly M.C."/>
            <person name="Cheng Y.F."/>
            <person name="Bauer S."/>
            <person name="Grigoriev I."/>
            <person name="Gladden J.M."/>
            <person name="Simmons B.A."/>
            <person name="Brem R."/>
            <person name="Arkin A.P."/>
            <person name="Skerker J.M."/>
        </authorList>
    </citation>
    <scope>NUCLEOTIDE SEQUENCE [LARGE SCALE GENOMIC DNA]</scope>
    <source>
        <strain evidence="2 3">NBRC 0880</strain>
    </source>
</reference>
<dbReference type="Pfam" id="PF08578">
    <property type="entry name" value="DUF1765"/>
    <property type="match status" value="1"/>
</dbReference>
<feature type="compositionally biased region" description="Low complexity" evidence="1">
    <location>
        <begin position="179"/>
        <end position="235"/>
    </location>
</feature>
<feature type="compositionally biased region" description="Low complexity" evidence="1">
    <location>
        <begin position="1832"/>
        <end position="1857"/>
    </location>
</feature>
<dbReference type="Proteomes" id="UP000239560">
    <property type="component" value="Unassembled WGS sequence"/>
</dbReference>
<feature type="compositionally biased region" description="Basic and acidic residues" evidence="1">
    <location>
        <begin position="1806"/>
        <end position="1822"/>
    </location>
</feature>